<evidence type="ECO:0000313" key="1">
    <source>
        <dbReference type="EMBL" id="GAI91524.1"/>
    </source>
</evidence>
<sequence>SFPFWALTAAVFIFGTGLEATKDITTTKSNVLLLR</sequence>
<dbReference type="AlphaFoldDB" id="X1UGS1"/>
<gene>
    <name evidence="1" type="ORF">S12H4_30648</name>
</gene>
<reference evidence="1" key="1">
    <citation type="journal article" date="2014" name="Front. Microbiol.">
        <title>High frequency of phylogenetically diverse reductive dehalogenase-homologous genes in deep subseafloor sedimentary metagenomes.</title>
        <authorList>
            <person name="Kawai M."/>
            <person name="Futagami T."/>
            <person name="Toyoda A."/>
            <person name="Takaki Y."/>
            <person name="Nishi S."/>
            <person name="Hori S."/>
            <person name="Arai W."/>
            <person name="Tsubouchi T."/>
            <person name="Morono Y."/>
            <person name="Uchiyama I."/>
            <person name="Ito T."/>
            <person name="Fujiyama A."/>
            <person name="Inagaki F."/>
            <person name="Takami H."/>
        </authorList>
    </citation>
    <scope>NUCLEOTIDE SEQUENCE</scope>
    <source>
        <strain evidence="1">Expedition CK06-06</strain>
    </source>
</reference>
<proteinExistence type="predicted"/>
<name>X1UGS1_9ZZZZ</name>
<comment type="caution">
    <text evidence="1">The sequence shown here is derived from an EMBL/GenBank/DDBJ whole genome shotgun (WGS) entry which is preliminary data.</text>
</comment>
<feature type="non-terminal residue" evidence="1">
    <location>
        <position position="1"/>
    </location>
</feature>
<dbReference type="EMBL" id="BARW01017799">
    <property type="protein sequence ID" value="GAI91524.1"/>
    <property type="molecule type" value="Genomic_DNA"/>
</dbReference>
<organism evidence="1">
    <name type="scientific">marine sediment metagenome</name>
    <dbReference type="NCBI Taxonomy" id="412755"/>
    <lineage>
        <taxon>unclassified sequences</taxon>
        <taxon>metagenomes</taxon>
        <taxon>ecological metagenomes</taxon>
    </lineage>
</organism>
<accession>X1UGS1</accession>
<protein>
    <submittedName>
        <fullName evidence="1">Uncharacterized protein</fullName>
    </submittedName>
</protein>